<reference evidence="1" key="1">
    <citation type="submission" date="2022-08" db="EMBL/GenBank/DDBJ databases">
        <title>Genome Sequence of Lecanicillium fungicola.</title>
        <authorList>
            <person name="Buettner E."/>
        </authorList>
    </citation>
    <scope>NUCLEOTIDE SEQUENCE</scope>
    <source>
        <strain evidence="1">Babe33</strain>
    </source>
</reference>
<name>A0ACC1NDZ9_9HYPO</name>
<keyword evidence="2" id="KW-1185">Reference proteome</keyword>
<sequence length="405" mass="46325">MASTLCRVFVQAADRKFLAPVYFGYDYYRGIKYLTPPCLRLNDYIRDKTFLKLASAKDPSGDPDLERSEHGIDMVPAASRLPWPSGIRVCRQTKHWQTSLDATRRYVEAFGQSQFPDIVSRSGKSLEDIAQRELGPGFYDGWARFPLYLFPDGDEQCTRLVAILNVYAFILDDFWEMHTLDKFSGVHQYIVSRLKGKAVSRDGKNAIERLTDDFVTEVNGIDHQRRNNYGAEMLRYLVTYLGRPPPQEKYNQMEDYLLYRYEDAAINTIIACTRFTLNIPADMDSPRLATYLQLVGHQISITNDIGSYQKEKEAYESGEVLYLINAVNVTRKLLNLTSEAAVAMTQALQYQVESQIDEEICSLVEQDTLTAGEWRFVDATISLMTGNLLPSIVMSRYGGEMYKLR</sequence>
<organism evidence="1 2">
    <name type="scientific">Zarea fungicola</name>
    <dbReference type="NCBI Taxonomy" id="93591"/>
    <lineage>
        <taxon>Eukaryota</taxon>
        <taxon>Fungi</taxon>
        <taxon>Dikarya</taxon>
        <taxon>Ascomycota</taxon>
        <taxon>Pezizomycotina</taxon>
        <taxon>Sordariomycetes</taxon>
        <taxon>Hypocreomycetidae</taxon>
        <taxon>Hypocreales</taxon>
        <taxon>Cordycipitaceae</taxon>
        <taxon>Zarea</taxon>
    </lineage>
</organism>
<evidence type="ECO:0000313" key="1">
    <source>
        <dbReference type="EMBL" id="KAJ2977071.1"/>
    </source>
</evidence>
<proteinExistence type="predicted"/>
<gene>
    <name evidence="1" type="ORF">NQ176_g4579</name>
</gene>
<evidence type="ECO:0000313" key="2">
    <source>
        <dbReference type="Proteomes" id="UP001143910"/>
    </source>
</evidence>
<comment type="caution">
    <text evidence="1">The sequence shown here is derived from an EMBL/GenBank/DDBJ whole genome shotgun (WGS) entry which is preliminary data.</text>
</comment>
<protein>
    <submittedName>
        <fullName evidence="1">Uncharacterized protein</fullName>
    </submittedName>
</protein>
<accession>A0ACC1NDZ9</accession>
<dbReference type="Proteomes" id="UP001143910">
    <property type="component" value="Unassembled WGS sequence"/>
</dbReference>
<dbReference type="EMBL" id="JANJQO010000509">
    <property type="protein sequence ID" value="KAJ2977071.1"/>
    <property type="molecule type" value="Genomic_DNA"/>
</dbReference>